<name>A0A1Q9DV73_SYMMI</name>
<dbReference type="EMBL" id="LSRX01000374">
    <property type="protein sequence ID" value="OLP99085.1"/>
    <property type="molecule type" value="Genomic_DNA"/>
</dbReference>
<dbReference type="OrthoDB" id="10331135at2759"/>
<organism evidence="2 3">
    <name type="scientific">Symbiodinium microadriaticum</name>
    <name type="common">Dinoflagellate</name>
    <name type="synonym">Zooxanthella microadriatica</name>
    <dbReference type="NCBI Taxonomy" id="2951"/>
    <lineage>
        <taxon>Eukaryota</taxon>
        <taxon>Sar</taxon>
        <taxon>Alveolata</taxon>
        <taxon>Dinophyceae</taxon>
        <taxon>Suessiales</taxon>
        <taxon>Symbiodiniaceae</taxon>
        <taxon>Symbiodinium</taxon>
    </lineage>
</organism>
<dbReference type="AlphaFoldDB" id="A0A1Q9DV73"/>
<sequence length="653" mass="72238">MPGTVADWLLDDDLSDIHAFVAWQLCPVIRKDAKLCFAARGPVPWAVVRQKRCPLGRIVYFAVSYMVIQAGRGPGFASIPWLAVPCAHCLCRAALARERVALTFPGMKRPAQNRNHGTSNAALLSVLRKIPKGQTRSKMEVFRQVLQELGRGDEGIDTGATAASPNRRGTAKASSFPLYTLATSRIVCRGVEKWQPEAVEPLHSKATLKERLVLSGGKFFFHPDIPKPLPPAFPRKRSEGEQEGGADVGTRGSGVEMQECAELLDFASRANFPDVRWSRWCLPLLQRESSTPCRSNPHLVVRGSADKLKLLDIANAAMPMLHMMPSSPMVLKESILDHLPSLSQRFGKSLADLEKRCRAAGQPANSEFGELVRHAHDFAWTVVGLMLIASSFIVARGLSCMMSAAFVQGGVNLAHQVLRTRCGNIGESWDVVSREFVEAEGEVHQAGSARVVELSLFWSGHSPRHFLPSLAAALGIDEKRRDFLGRWAAARQGSTAYVLTARQIIQQIQGEVCKGLLVGEPAPGYIEEKLLFHMKAFSERHGIALSAVKRHHVLEWCPLTLRWSLQGKYPAFDVDPDANQQAERCLETIPLYEINADSADAICKLCANSLERRAAIAAVISAWEACQQFAAKEQELRAEARVREFWEWRGHDR</sequence>
<gene>
    <name evidence="2" type="ORF">AK812_SmicGene18399</name>
</gene>
<evidence type="ECO:0000256" key="1">
    <source>
        <dbReference type="SAM" id="MobiDB-lite"/>
    </source>
</evidence>
<comment type="caution">
    <text evidence="2">The sequence shown here is derived from an EMBL/GenBank/DDBJ whole genome shotgun (WGS) entry which is preliminary data.</text>
</comment>
<evidence type="ECO:0000313" key="2">
    <source>
        <dbReference type="EMBL" id="OLP99085.1"/>
    </source>
</evidence>
<proteinExistence type="predicted"/>
<protein>
    <submittedName>
        <fullName evidence="2">Uncharacterized protein</fullName>
    </submittedName>
</protein>
<feature type="region of interest" description="Disordered" evidence="1">
    <location>
        <begin position="229"/>
        <end position="252"/>
    </location>
</feature>
<accession>A0A1Q9DV73</accession>
<dbReference type="Proteomes" id="UP000186817">
    <property type="component" value="Unassembled WGS sequence"/>
</dbReference>
<keyword evidence="3" id="KW-1185">Reference proteome</keyword>
<reference evidence="2 3" key="1">
    <citation type="submission" date="2016-02" db="EMBL/GenBank/DDBJ databases">
        <title>Genome analysis of coral dinoflagellate symbionts highlights evolutionary adaptations to a symbiotic lifestyle.</title>
        <authorList>
            <person name="Aranda M."/>
            <person name="Li Y."/>
            <person name="Liew Y.J."/>
            <person name="Baumgarten S."/>
            <person name="Simakov O."/>
            <person name="Wilson M."/>
            <person name="Piel J."/>
            <person name="Ashoor H."/>
            <person name="Bougouffa S."/>
            <person name="Bajic V.B."/>
            <person name="Ryu T."/>
            <person name="Ravasi T."/>
            <person name="Bayer T."/>
            <person name="Micklem G."/>
            <person name="Kim H."/>
            <person name="Bhak J."/>
            <person name="Lajeunesse T.C."/>
            <person name="Voolstra C.R."/>
        </authorList>
    </citation>
    <scope>NUCLEOTIDE SEQUENCE [LARGE SCALE GENOMIC DNA]</scope>
    <source>
        <strain evidence="2 3">CCMP2467</strain>
    </source>
</reference>
<evidence type="ECO:0000313" key="3">
    <source>
        <dbReference type="Proteomes" id="UP000186817"/>
    </source>
</evidence>